<evidence type="ECO:0000313" key="2">
    <source>
        <dbReference type="EMBL" id="CAD6442692.1"/>
    </source>
</evidence>
<feature type="compositionally biased region" description="Polar residues" evidence="1">
    <location>
        <begin position="27"/>
        <end position="46"/>
    </location>
</feature>
<feature type="compositionally biased region" description="Basic and acidic residues" evidence="1">
    <location>
        <begin position="53"/>
        <end position="69"/>
    </location>
</feature>
<evidence type="ECO:0000313" key="3">
    <source>
        <dbReference type="Proteomes" id="UP000624404"/>
    </source>
</evidence>
<dbReference type="EMBL" id="CAJHIA010000009">
    <property type="protein sequence ID" value="CAD6442692.1"/>
    <property type="molecule type" value="Genomic_DNA"/>
</dbReference>
<name>A0A8H2VPZ6_9HELO</name>
<feature type="region of interest" description="Disordered" evidence="1">
    <location>
        <begin position="1"/>
        <end position="69"/>
    </location>
</feature>
<dbReference type="AlphaFoldDB" id="A0A8H2VPZ6"/>
<reference evidence="2" key="1">
    <citation type="submission" date="2020-10" db="EMBL/GenBank/DDBJ databases">
        <authorList>
            <person name="Kusch S."/>
        </authorList>
    </citation>
    <scope>NUCLEOTIDE SEQUENCE</scope>
    <source>
        <strain evidence="2">SwB9</strain>
    </source>
</reference>
<proteinExistence type="predicted"/>
<protein>
    <submittedName>
        <fullName evidence="2">A10f44b1-5d69-4ea2-a841-aa24233cf963</fullName>
    </submittedName>
</protein>
<evidence type="ECO:0000256" key="1">
    <source>
        <dbReference type="SAM" id="MobiDB-lite"/>
    </source>
</evidence>
<dbReference type="Proteomes" id="UP000624404">
    <property type="component" value="Unassembled WGS sequence"/>
</dbReference>
<comment type="caution">
    <text evidence="2">The sequence shown here is derived from an EMBL/GenBank/DDBJ whole genome shotgun (WGS) entry which is preliminary data.</text>
</comment>
<accession>A0A8H2VPZ6</accession>
<feature type="compositionally biased region" description="Polar residues" evidence="1">
    <location>
        <begin position="1"/>
        <end position="19"/>
    </location>
</feature>
<organism evidence="2 3">
    <name type="scientific">Sclerotinia trifoliorum</name>
    <dbReference type="NCBI Taxonomy" id="28548"/>
    <lineage>
        <taxon>Eukaryota</taxon>
        <taxon>Fungi</taxon>
        <taxon>Dikarya</taxon>
        <taxon>Ascomycota</taxon>
        <taxon>Pezizomycotina</taxon>
        <taxon>Leotiomycetes</taxon>
        <taxon>Helotiales</taxon>
        <taxon>Sclerotiniaceae</taxon>
        <taxon>Sclerotinia</taxon>
    </lineage>
</organism>
<gene>
    <name evidence="2" type="ORF">SCLTRI_LOCUS2484</name>
</gene>
<dbReference type="OrthoDB" id="5378633at2759"/>
<keyword evidence="3" id="KW-1185">Reference proteome</keyword>
<sequence length="86" mass="9725">MNDWFSSAPCTSGPASKLSNGHMRLKNQPSRSNNGNGNESPFQLNKLSPVHIQRGERRNHGHGEDLDDHPLVDNRIWVTRHTTITR</sequence>